<organism evidence="4 5">
    <name type="scientific">Manihot esculenta</name>
    <name type="common">Cassava</name>
    <name type="synonym">Jatropha manihot</name>
    <dbReference type="NCBI Taxonomy" id="3983"/>
    <lineage>
        <taxon>Eukaryota</taxon>
        <taxon>Viridiplantae</taxon>
        <taxon>Streptophyta</taxon>
        <taxon>Embryophyta</taxon>
        <taxon>Tracheophyta</taxon>
        <taxon>Spermatophyta</taxon>
        <taxon>Magnoliopsida</taxon>
        <taxon>eudicotyledons</taxon>
        <taxon>Gunneridae</taxon>
        <taxon>Pentapetalae</taxon>
        <taxon>rosids</taxon>
        <taxon>fabids</taxon>
        <taxon>Malpighiales</taxon>
        <taxon>Euphorbiaceae</taxon>
        <taxon>Crotonoideae</taxon>
        <taxon>Manihoteae</taxon>
        <taxon>Manihot</taxon>
    </lineage>
</organism>
<dbReference type="STRING" id="3983.A0A2C9WNL0"/>
<sequence length="555" mass="62358">MLSFTTAPTHFFVSLNSFVKLSPYTFPFSIFQGSSRKKKEQLTSLHFLAVKEAGCTLGFVDVKRRNYRDYCWSCAGFVRRCRQDCGSEGDFALEAEILEFMKNSHKPEAFPSKKELTDAGRVDLVDAIWKRGGWRSLGWDLEDRVNDGFLYNGDVSWDSIADKECKNMVIPDKVLNGNEELSPEVSSFNEGSYSPASSSGRSLETAAEDDSGIEGILSRLEKERNKNFGFGLREKAENTRVRSNDLGHDLLAKSSKNVTVADLERNNRPALSSPTNGTINGSECKLNHSTSLSNIDGFRNSLKPDTWRTWSIKRAGFSEMEFEADEIISYGTRTVAGMDDMGNEIVEKEEDDTASLNRRKDNSSHERINTNKIRSRLQQLESELSSVLNMLKSNTSGSVSEKADHESTVDNLLKLSDAWEFQENEVINAQAKLRSIRAKLAVLDGKMALAIIDAQKMVEEKQKRVDSARRALRLLRTACIVWPNSASEVLLAGSFDGWASKRKMQKSSTGIFSLCMTLYPGRYEIKFIVDGEWRIDPLRPIVQSDGYENNLLIIT</sequence>
<dbReference type="InterPro" id="IPR032640">
    <property type="entry name" value="AMPK1_CBM"/>
</dbReference>
<evidence type="ECO:0000313" key="4">
    <source>
        <dbReference type="EMBL" id="OAY61475.1"/>
    </source>
</evidence>
<dbReference type="SUPFAM" id="SSF81296">
    <property type="entry name" value="E set domains"/>
    <property type="match status" value="1"/>
</dbReference>
<evidence type="ECO:0000313" key="5">
    <source>
        <dbReference type="Proteomes" id="UP000091857"/>
    </source>
</evidence>
<comment type="caution">
    <text evidence="4">The sequence shown here is derived from an EMBL/GenBank/DDBJ whole genome shotgun (WGS) entry which is preliminary data.</text>
</comment>
<protein>
    <recommendedName>
        <fullName evidence="3">AMP-activated protein kinase glycogen-binding domain-containing protein</fullName>
    </recommendedName>
</protein>
<feature type="compositionally biased region" description="Low complexity" evidence="2">
    <location>
        <begin position="192"/>
        <end position="202"/>
    </location>
</feature>
<keyword evidence="5" id="KW-1185">Reference proteome</keyword>
<dbReference type="InterPro" id="IPR014756">
    <property type="entry name" value="Ig_E-set"/>
</dbReference>
<accession>A0A2C9WNL0</accession>
<evidence type="ECO:0000256" key="2">
    <source>
        <dbReference type="SAM" id="MobiDB-lite"/>
    </source>
</evidence>
<dbReference type="OrthoDB" id="531008at2759"/>
<feature type="region of interest" description="Disordered" evidence="2">
    <location>
        <begin position="181"/>
        <end position="209"/>
    </location>
</feature>
<dbReference type="PANTHER" id="PTHR47434">
    <property type="entry name" value="PROTEIN PTST HOMOLOG 3, CHLOROPLASTIC"/>
    <property type="match status" value="1"/>
</dbReference>
<dbReference type="Gene3D" id="2.60.40.10">
    <property type="entry name" value="Immunoglobulins"/>
    <property type="match status" value="1"/>
</dbReference>
<dbReference type="InterPro" id="IPR013783">
    <property type="entry name" value="Ig-like_fold"/>
</dbReference>
<dbReference type="GO" id="GO:0009507">
    <property type="term" value="C:chloroplast"/>
    <property type="evidence" value="ECO:0000318"/>
    <property type="project" value="GO_Central"/>
</dbReference>
<dbReference type="PANTHER" id="PTHR47434:SF1">
    <property type="entry name" value="PROTEIN PTST HOMOLOG 2, CHLOROPLASTIC"/>
    <property type="match status" value="1"/>
</dbReference>
<dbReference type="EMBL" id="CM004387">
    <property type="protein sequence ID" value="OAY61475.1"/>
    <property type="molecule type" value="Genomic_DNA"/>
</dbReference>
<gene>
    <name evidence="4" type="ORF">MANES_01G191800v8</name>
</gene>
<dbReference type="AlphaFoldDB" id="A0A2C9WNL0"/>
<dbReference type="Pfam" id="PF16561">
    <property type="entry name" value="AMPK1_CBM"/>
    <property type="match status" value="1"/>
</dbReference>
<proteinExistence type="predicted"/>
<dbReference type="Proteomes" id="UP000091857">
    <property type="component" value="Chromosome 1"/>
</dbReference>
<evidence type="ECO:0000256" key="1">
    <source>
        <dbReference type="SAM" id="Coils"/>
    </source>
</evidence>
<feature type="coiled-coil region" evidence="1">
    <location>
        <begin position="451"/>
        <end position="478"/>
    </location>
</feature>
<feature type="compositionally biased region" description="Basic and acidic residues" evidence="2">
    <location>
        <begin position="358"/>
        <end position="368"/>
    </location>
</feature>
<name>A0A2C9WNL0_MANES</name>
<evidence type="ECO:0000259" key="3">
    <source>
        <dbReference type="Pfam" id="PF16561"/>
    </source>
</evidence>
<feature type="domain" description="AMP-activated protein kinase glycogen-binding" evidence="3">
    <location>
        <begin position="479"/>
        <end position="553"/>
    </location>
</feature>
<dbReference type="GO" id="GO:2001070">
    <property type="term" value="F:starch binding"/>
    <property type="evidence" value="ECO:0000318"/>
    <property type="project" value="GO_Central"/>
</dbReference>
<reference evidence="5" key="1">
    <citation type="journal article" date="2016" name="Nat. Biotechnol.">
        <title>Sequencing wild and cultivated cassava and related species reveals extensive interspecific hybridization and genetic diversity.</title>
        <authorList>
            <person name="Bredeson J.V."/>
            <person name="Lyons J.B."/>
            <person name="Prochnik S.E."/>
            <person name="Wu G.A."/>
            <person name="Ha C.M."/>
            <person name="Edsinger-Gonzales E."/>
            <person name="Grimwood J."/>
            <person name="Schmutz J."/>
            <person name="Rabbi I.Y."/>
            <person name="Egesi C."/>
            <person name="Nauluvula P."/>
            <person name="Lebot V."/>
            <person name="Ndunguru J."/>
            <person name="Mkamilo G."/>
            <person name="Bart R.S."/>
            <person name="Setter T.L."/>
            <person name="Gleadow R.M."/>
            <person name="Kulakow P."/>
            <person name="Ferguson M.E."/>
            <person name="Rounsley S."/>
            <person name="Rokhsar D.S."/>
        </authorList>
    </citation>
    <scope>NUCLEOTIDE SEQUENCE [LARGE SCALE GENOMIC DNA]</scope>
    <source>
        <strain evidence="5">cv. AM560-2</strain>
    </source>
</reference>
<keyword evidence="1" id="KW-0175">Coiled coil</keyword>
<dbReference type="Gramene" id="Manes.01G191800.1.v8.1">
    <property type="protein sequence ID" value="Manes.01G191800.1.v8.1.CDS"/>
    <property type="gene ID" value="Manes.01G191800.v8.1"/>
</dbReference>
<dbReference type="CDD" id="cd02859">
    <property type="entry name" value="E_set_AMPKbeta_like_N"/>
    <property type="match status" value="1"/>
</dbReference>
<feature type="region of interest" description="Disordered" evidence="2">
    <location>
        <begin position="348"/>
        <end position="368"/>
    </location>
</feature>
<dbReference type="GO" id="GO:0019252">
    <property type="term" value="P:starch biosynthetic process"/>
    <property type="evidence" value="ECO:0000318"/>
    <property type="project" value="GO_Central"/>
</dbReference>